<protein>
    <submittedName>
        <fullName evidence="4">Hpt domain-containing protein</fullName>
    </submittedName>
</protein>
<sequence>MWIDPLRARIDTATAEERLFAEFLIEWAQARGELLRALAELKRDPASTGALNALFRALHSQKSGLRMLRLDAAADLVHALEDVLQPVRDGQLPMDDALRQLLRRSGRLLEQSLHLHGLDGPAYGLDLAPVTRSLQRLVPAGREREEQLAVLRVLLDPWSAGAGRGDEASLQVDLDMFRRIGGAAETRLQREAEGALWREQIAARLHAASGMALPQLQVQGAALLWNVGRAQLPGDLRLLERAPADEPRSTVWRGHPEVAAAFLDARPQWRDCASLLARQLEPRRAGPVEPVVECAALLRAVAAWVAAGGRQSLSDAALRGARARLGADSGWLDALIAVLDR</sequence>
<proteinExistence type="predicted"/>
<dbReference type="Gene3D" id="1.20.120.160">
    <property type="entry name" value="HPT domain"/>
    <property type="match status" value="1"/>
</dbReference>
<feature type="domain" description="HPt" evidence="3">
    <location>
        <begin position="12"/>
        <end position="116"/>
    </location>
</feature>
<dbReference type="STRING" id="265719.SAMN04488509_104197"/>
<dbReference type="Pfam" id="PF01627">
    <property type="entry name" value="Hpt"/>
    <property type="match status" value="1"/>
</dbReference>
<feature type="modified residue" description="Phosphohistidine" evidence="2">
    <location>
        <position position="59"/>
    </location>
</feature>
<dbReference type="InterPro" id="IPR008207">
    <property type="entry name" value="Sig_transdc_His_kin_Hpt_dom"/>
</dbReference>
<organism evidence="4 5">
    <name type="scientific">Aquimonas voraii</name>
    <dbReference type="NCBI Taxonomy" id="265719"/>
    <lineage>
        <taxon>Bacteria</taxon>
        <taxon>Pseudomonadati</taxon>
        <taxon>Pseudomonadota</taxon>
        <taxon>Gammaproteobacteria</taxon>
        <taxon>Lysobacterales</taxon>
        <taxon>Lysobacteraceae</taxon>
        <taxon>Aquimonas</taxon>
    </lineage>
</organism>
<accession>A0A1G6W8Y5</accession>
<keyword evidence="2" id="KW-0597">Phosphoprotein</keyword>
<dbReference type="AlphaFoldDB" id="A0A1G6W8Y5"/>
<keyword evidence="1" id="KW-0902">Two-component regulatory system</keyword>
<name>A0A1G6W8Y5_9GAMM</name>
<dbReference type="SUPFAM" id="SSF47226">
    <property type="entry name" value="Histidine-containing phosphotransfer domain, HPT domain"/>
    <property type="match status" value="1"/>
</dbReference>
<evidence type="ECO:0000313" key="4">
    <source>
        <dbReference type="EMBL" id="SDD62410.1"/>
    </source>
</evidence>
<dbReference type="GO" id="GO:0000160">
    <property type="term" value="P:phosphorelay signal transduction system"/>
    <property type="evidence" value="ECO:0007669"/>
    <property type="project" value="UniProtKB-KW"/>
</dbReference>
<dbReference type="Proteomes" id="UP000199603">
    <property type="component" value="Unassembled WGS sequence"/>
</dbReference>
<dbReference type="InterPro" id="IPR036641">
    <property type="entry name" value="HPT_dom_sf"/>
</dbReference>
<evidence type="ECO:0000256" key="1">
    <source>
        <dbReference type="ARBA" id="ARBA00023012"/>
    </source>
</evidence>
<dbReference type="EMBL" id="FNAG01000004">
    <property type="protein sequence ID" value="SDD62410.1"/>
    <property type="molecule type" value="Genomic_DNA"/>
</dbReference>
<dbReference type="SMART" id="SM00073">
    <property type="entry name" value="HPT"/>
    <property type="match status" value="1"/>
</dbReference>
<keyword evidence="5" id="KW-1185">Reference proteome</keyword>
<evidence type="ECO:0000313" key="5">
    <source>
        <dbReference type="Proteomes" id="UP000199603"/>
    </source>
</evidence>
<dbReference type="CDD" id="cd00088">
    <property type="entry name" value="HPT"/>
    <property type="match status" value="1"/>
</dbReference>
<evidence type="ECO:0000256" key="2">
    <source>
        <dbReference type="PROSITE-ProRule" id="PRU00110"/>
    </source>
</evidence>
<dbReference type="PROSITE" id="PS50894">
    <property type="entry name" value="HPT"/>
    <property type="match status" value="1"/>
</dbReference>
<dbReference type="GO" id="GO:0004672">
    <property type="term" value="F:protein kinase activity"/>
    <property type="evidence" value="ECO:0007669"/>
    <property type="project" value="UniProtKB-ARBA"/>
</dbReference>
<evidence type="ECO:0000259" key="3">
    <source>
        <dbReference type="PROSITE" id="PS50894"/>
    </source>
</evidence>
<reference evidence="4 5" key="1">
    <citation type="submission" date="2016-10" db="EMBL/GenBank/DDBJ databases">
        <authorList>
            <person name="de Groot N.N."/>
        </authorList>
    </citation>
    <scope>NUCLEOTIDE SEQUENCE [LARGE SCALE GENOMIC DNA]</scope>
    <source>
        <strain evidence="4 5">DSM 16957</strain>
    </source>
</reference>
<gene>
    <name evidence="4" type="ORF">SAMN04488509_104197</name>
</gene>